<evidence type="ECO:0000256" key="1">
    <source>
        <dbReference type="SAM" id="Phobius"/>
    </source>
</evidence>
<name>A0ABT1RXZ8_9FIRM</name>
<gene>
    <name evidence="2" type="ORF">NE695_06460</name>
</gene>
<reference evidence="2 3" key="1">
    <citation type="submission" date="2022-06" db="EMBL/GenBank/DDBJ databases">
        <title>Isolation of gut microbiota from human fecal samples.</title>
        <authorList>
            <person name="Pamer E.G."/>
            <person name="Barat B."/>
            <person name="Waligurski E."/>
            <person name="Medina S."/>
            <person name="Paddock L."/>
            <person name="Mostad J."/>
        </authorList>
    </citation>
    <scope>NUCLEOTIDE SEQUENCE [LARGE SCALE GENOMIC DNA]</scope>
    <source>
        <strain evidence="2 3">DFI.9.73</strain>
    </source>
</reference>
<evidence type="ECO:0000313" key="2">
    <source>
        <dbReference type="EMBL" id="MCQ4839560.1"/>
    </source>
</evidence>
<dbReference type="Proteomes" id="UP001524473">
    <property type="component" value="Unassembled WGS sequence"/>
</dbReference>
<feature type="transmembrane region" description="Helical" evidence="1">
    <location>
        <begin position="12"/>
        <end position="32"/>
    </location>
</feature>
<protein>
    <submittedName>
        <fullName evidence="2">Uncharacterized protein</fullName>
    </submittedName>
</protein>
<proteinExistence type="predicted"/>
<accession>A0ABT1RXZ8</accession>
<organism evidence="2 3">
    <name type="scientific">Neglectibacter timonensis</name>
    <dbReference type="NCBI Taxonomy" id="1776382"/>
    <lineage>
        <taxon>Bacteria</taxon>
        <taxon>Bacillati</taxon>
        <taxon>Bacillota</taxon>
        <taxon>Clostridia</taxon>
        <taxon>Eubacteriales</taxon>
        <taxon>Oscillospiraceae</taxon>
        <taxon>Neglectibacter</taxon>
    </lineage>
</organism>
<evidence type="ECO:0000313" key="3">
    <source>
        <dbReference type="Proteomes" id="UP001524473"/>
    </source>
</evidence>
<comment type="caution">
    <text evidence="2">The sequence shown here is derived from an EMBL/GenBank/DDBJ whole genome shotgun (WGS) entry which is preliminary data.</text>
</comment>
<keyword evidence="1" id="KW-1133">Transmembrane helix</keyword>
<keyword evidence="1" id="KW-0812">Transmembrane</keyword>
<feature type="transmembrane region" description="Helical" evidence="1">
    <location>
        <begin position="78"/>
        <end position="100"/>
    </location>
</feature>
<dbReference type="GeneID" id="90532575"/>
<sequence>MRCRNNLDERQLLQRGNVFQHTLILLVVLLIANAFLKEEGIVWAEGMWENILIVWAAISLCFCEFIFLEIYPMGKGQTAFYAVLGIAGMAILGMSFFHLAAGTESLTDGYMLTSQGGMVLEAVFLIVIFLVSVFQKLYHRKRREDEDEDEE</sequence>
<dbReference type="EMBL" id="JANFZH010000011">
    <property type="protein sequence ID" value="MCQ4839560.1"/>
    <property type="molecule type" value="Genomic_DNA"/>
</dbReference>
<keyword evidence="1" id="KW-0472">Membrane</keyword>
<keyword evidence="3" id="KW-1185">Reference proteome</keyword>
<feature type="transmembrane region" description="Helical" evidence="1">
    <location>
        <begin position="112"/>
        <end position="134"/>
    </location>
</feature>
<dbReference type="RefSeq" id="WP_066864489.1">
    <property type="nucleotide sequence ID" value="NZ_CABKVV010000014.1"/>
</dbReference>
<feature type="transmembrane region" description="Helical" evidence="1">
    <location>
        <begin position="52"/>
        <end position="71"/>
    </location>
</feature>